<dbReference type="InterPro" id="IPR003607">
    <property type="entry name" value="HD/PDEase_dom"/>
</dbReference>
<dbReference type="PANTHER" id="PTHR11373">
    <property type="entry name" value="DEOXYNUCLEOSIDE TRIPHOSPHATE TRIPHOSPHOHYDROLASE"/>
    <property type="match status" value="1"/>
</dbReference>
<accession>A0A6C0JC06</accession>
<evidence type="ECO:0000313" key="2">
    <source>
        <dbReference type="EMBL" id="QHU03355.1"/>
    </source>
</evidence>
<dbReference type="PANTHER" id="PTHR11373:SF4">
    <property type="entry name" value="DEOXYNUCLEOSIDE TRIPHOSPHATE TRIPHOSPHOHYDROLASE SAMHD1"/>
    <property type="match status" value="1"/>
</dbReference>
<feature type="domain" description="HD" evidence="1">
    <location>
        <begin position="50"/>
        <end position="186"/>
    </location>
</feature>
<dbReference type="GO" id="GO:0005634">
    <property type="term" value="C:nucleus"/>
    <property type="evidence" value="ECO:0007669"/>
    <property type="project" value="TreeGrafter"/>
</dbReference>
<dbReference type="SMART" id="SM00471">
    <property type="entry name" value="HDc"/>
    <property type="match status" value="1"/>
</dbReference>
<protein>
    <recommendedName>
        <fullName evidence="1">HD domain-containing protein</fullName>
    </recommendedName>
</protein>
<evidence type="ECO:0000259" key="1">
    <source>
        <dbReference type="PROSITE" id="PS51831"/>
    </source>
</evidence>
<reference evidence="2" key="1">
    <citation type="journal article" date="2020" name="Nature">
        <title>Giant virus diversity and host interactions through global metagenomics.</title>
        <authorList>
            <person name="Schulz F."/>
            <person name="Roux S."/>
            <person name="Paez-Espino D."/>
            <person name="Jungbluth S."/>
            <person name="Walsh D.A."/>
            <person name="Denef V.J."/>
            <person name="McMahon K.D."/>
            <person name="Konstantinidis K.T."/>
            <person name="Eloe-Fadrosh E.A."/>
            <person name="Kyrpides N.C."/>
            <person name="Woyke T."/>
        </authorList>
    </citation>
    <scope>NUCLEOTIDE SEQUENCE</scope>
    <source>
        <strain evidence="2">GVMAG-M-3300026093-6</strain>
    </source>
</reference>
<sequence>MVLIFDTIHGYIPWNNKMTRYIDNRWVKRLKRIKQLGLLEHVFPCASHNRFEHSVGVAYLGEKYCNILNSNGYNKQISEKEINCIKLAGLFHDLGHGPFSHVFDNVVLKNCCKCDDILHHEIRSRNIVEKIFKEIGDDDYFNGYDIDLIKDMIERDNSVISVRNDAKMNIINNKINGIDVDKFDYLLRDPKHIGLDYSFDSSRIMLKTGLYNGNLIYEMSLAENIYDMFYTRYKFHKDIYNHKTVKIIELMIGDSLVKANDKYNFCDIVKSDDFLKLDDSIYSNILFSDDKDMMKSRDLLQRIENRNLYKQIYSSKVDSLKDFSQNQFIEDLFPDYNLDDLRIINMTLNMCNGKKNPLEYINFMRKDGTIEEGKGLGISKFDISCFEENRIIVYDIKK</sequence>
<dbReference type="Gene3D" id="1.10.3210.10">
    <property type="entry name" value="Hypothetical protein af1432"/>
    <property type="match status" value="1"/>
</dbReference>
<dbReference type="Pfam" id="PF19276">
    <property type="entry name" value="HD_assoc_2"/>
    <property type="match status" value="1"/>
</dbReference>
<dbReference type="CDD" id="cd00077">
    <property type="entry name" value="HDc"/>
    <property type="match status" value="1"/>
</dbReference>
<dbReference type="InterPro" id="IPR050135">
    <property type="entry name" value="dGTPase-like"/>
</dbReference>
<name>A0A6C0JC06_9ZZZZ</name>
<dbReference type="AlphaFoldDB" id="A0A6C0JC06"/>
<dbReference type="GO" id="GO:0006203">
    <property type="term" value="P:dGTP catabolic process"/>
    <property type="evidence" value="ECO:0007669"/>
    <property type="project" value="TreeGrafter"/>
</dbReference>
<dbReference type="GO" id="GO:0008832">
    <property type="term" value="F:dGTPase activity"/>
    <property type="evidence" value="ECO:0007669"/>
    <property type="project" value="TreeGrafter"/>
</dbReference>
<dbReference type="SUPFAM" id="SSF109604">
    <property type="entry name" value="HD-domain/PDEase-like"/>
    <property type="match status" value="1"/>
</dbReference>
<dbReference type="Pfam" id="PF01966">
    <property type="entry name" value="HD"/>
    <property type="match status" value="1"/>
</dbReference>
<organism evidence="2">
    <name type="scientific">viral metagenome</name>
    <dbReference type="NCBI Taxonomy" id="1070528"/>
    <lineage>
        <taxon>unclassified sequences</taxon>
        <taxon>metagenomes</taxon>
        <taxon>organismal metagenomes</taxon>
    </lineage>
</organism>
<dbReference type="InterPro" id="IPR006674">
    <property type="entry name" value="HD_domain"/>
</dbReference>
<dbReference type="PROSITE" id="PS51831">
    <property type="entry name" value="HD"/>
    <property type="match status" value="1"/>
</dbReference>
<dbReference type="EMBL" id="MN740375">
    <property type="protein sequence ID" value="QHU03355.1"/>
    <property type="molecule type" value="Genomic_DNA"/>
</dbReference>
<dbReference type="InterPro" id="IPR045509">
    <property type="entry name" value="HD_assoc_2"/>
</dbReference>
<proteinExistence type="predicted"/>